<dbReference type="AlphaFoldDB" id="A0A6I6FAF6"/>
<dbReference type="CDD" id="cd17040">
    <property type="entry name" value="Ubl_MoaD_like"/>
    <property type="match status" value="1"/>
</dbReference>
<evidence type="ECO:0000313" key="1">
    <source>
        <dbReference type="EMBL" id="QGU94715.1"/>
    </source>
</evidence>
<name>A0A6I6FAF6_9CLOT</name>
<organism evidence="1 2">
    <name type="scientific">Clostridium bovifaecis</name>
    <dbReference type="NCBI Taxonomy" id="2184719"/>
    <lineage>
        <taxon>Bacteria</taxon>
        <taxon>Bacillati</taxon>
        <taxon>Bacillota</taxon>
        <taxon>Clostridia</taxon>
        <taxon>Eubacteriales</taxon>
        <taxon>Clostridiaceae</taxon>
        <taxon>Clostridium</taxon>
    </lineage>
</organism>
<dbReference type="InterPro" id="IPR016155">
    <property type="entry name" value="Mopterin_synth/thiamin_S_b"/>
</dbReference>
<dbReference type="Gene3D" id="3.10.20.30">
    <property type="match status" value="1"/>
</dbReference>
<proteinExistence type="predicted"/>
<dbReference type="Proteomes" id="UP000422764">
    <property type="component" value="Chromosome"/>
</dbReference>
<accession>A0A6I6FAF6</accession>
<sequence length="74" mass="8383">MKIEVRLFAYFRNGRWKRQSMEFKDRSTLADIIKEIGIKEEELSIGLINGRDGSLDREVKDGDVLALFPPVGGG</sequence>
<dbReference type="InterPro" id="IPR003749">
    <property type="entry name" value="ThiS/MoaD-like"/>
</dbReference>
<keyword evidence="2" id="KW-1185">Reference proteome</keyword>
<dbReference type="EMBL" id="CP046522">
    <property type="protein sequence ID" value="QGU94715.1"/>
    <property type="molecule type" value="Genomic_DNA"/>
</dbReference>
<evidence type="ECO:0000313" key="2">
    <source>
        <dbReference type="Proteomes" id="UP000422764"/>
    </source>
</evidence>
<dbReference type="InterPro" id="IPR012675">
    <property type="entry name" value="Beta-grasp_dom_sf"/>
</dbReference>
<dbReference type="SUPFAM" id="SSF54285">
    <property type="entry name" value="MoaD/ThiS"/>
    <property type="match status" value="1"/>
</dbReference>
<dbReference type="Pfam" id="PF02597">
    <property type="entry name" value="ThiS"/>
    <property type="match status" value="1"/>
</dbReference>
<reference evidence="1 2" key="1">
    <citation type="submission" date="2019-12" db="EMBL/GenBank/DDBJ databases">
        <title>Genome sequenceing of Clostridium bovifaecis.</title>
        <authorList>
            <person name="Yao Y."/>
        </authorList>
    </citation>
    <scope>NUCLEOTIDE SEQUENCE [LARGE SCALE GENOMIC DNA]</scope>
    <source>
        <strain evidence="1 2">BXX</strain>
    </source>
</reference>
<protein>
    <submittedName>
        <fullName evidence="1">MoaD/ThiS family protein</fullName>
    </submittedName>
</protein>
<gene>
    <name evidence="1" type="ORF">GOM49_06040</name>
</gene>